<accession>A0A7R6SYY0</accession>
<dbReference type="Pfam" id="PF07238">
    <property type="entry name" value="PilZ"/>
    <property type="match status" value="1"/>
</dbReference>
<protein>
    <recommendedName>
        <fullName evidence="1">PilZ domain-containing protein</fullName>
    </recommendedName>
</protein>
<keyword evidence="3" id="KW-1185">Reference proteome</keyword>
<dbReference type="AlphaFoldDB" id="A0A7R6SYY0"/>
<proteinExistence type="predicted"/>
<sequence>MEEKRKHKRVYFSLDEDYFVEIQGKSVLKPRLLSLSEGGLSFFLPLKKGDDFKKDDLIFLSSIKTKDKIIINSLVSLSVRYVRKDEEVNKAIVGCQFLDLPEEDRETIKKLVEEKIKEFPF</sequence>
<evidence type="ECO:0000259" key="1">
    <source>
        <dbReference type="Pfam" id="PF07238"/>
    </source>
</evidence>
<dbReference type="Proteomes" id="UP000595564">
    <property type="component" value="Chromosome"/>
</dbReference>
<dbReference type="InterPro" id="IPR009875">
    <property type="entry name" value="PilZ_domain"/>
</dbReference>
<dbReference type="EMBL" id="AP017470">
    <property type="protein sequence ID" value="BBB33145.1"/>
    <property type="molecule type" value="Genomic_DNA"/>
</dbReference>
<dbReference type="RefSeq" id="WP_201327446.1">
    <property type="nucleotide sequence ID" value="NZ_AP017470.1"/>
</dbReference>
<gene>
    <name evidence="2" type="ORF">TTHT_1665</name>
</gene>
<evidence type="ECO:0000313" key="2">
    <source>
        <dbReference type="EMBL" id="BBB33145.1"/>
    </source>
</evidence>
<dbReference type="KEGG" id="thyd:TTHT_1665"/>
<dbReference type="GO" id="GO:0035438">
    <property type="term" value="F:cyclic-di-GMP binding"/>
    <property type="evidence" value="ECO:0007669"/>
    <property type="project" value="InterPro"/>
</dbReference>
<name>A0A7R6SYY0_9BACT</name>
<dbReference type="Gene3D" id="2.40.10.220">
    <property type="entry name" value="predicted glycosyltransferase like domains"/>
    <property type="match status" value="1"/>
</dbReference>
<feature type="domain" description="PilZ" evidence="1">
    <location>
        <begin position="3"/>
        <end position="113"/>
    </location>
</feature>
<dbReference type="SUPFAM" id="SSF141371">
    <property type="entry name" value="PilZ domain-like"/>
    <property type="match status" value="1"/>
</dbReference>
<organism evidence="2 3">
    <name type="scientific">Thermotomaculum hydrothermale</name>
    <dbReference type="NCBI Taxonomy" id="981385"/>
    <lineage>
        <taxon>Bacteria</taxon>
        <taxon>Pseudomonadati</taxon>
        <taxon>Acidobacteriota</taxon>
        <taxon>Holophagae</taxon>
        <taxon>Thermotomaculales</taxon>
        <taxon>Thermotomaculaceae</taxon>
        <taxon>Thermotomaculum</taxon>
    </lineage>
</organism>
<evidence type="ECO:0000313" key="3">
    <source>
        <dbReference type="Proteomes" id="UP000595564"/>
    </source>
</evidence>
<reference evidence="2 3" key="1">
    <citation type="journal article" date="2012" name="Extremophiles">
        <title>Thermotomaculum hydrothermale gen. nov., sp. nov., a novel heterotrophic thermophile within the phylum Acidobacteria from a deep-sea hydrothermal vent chimney in the Southern Okinawa Trough.</title>
        <authorList>
            <person name="Izumi H."/>
            <person name="Nunoura T."/>
            <person name="Miyazaki M."/>
            <person name="Mino S."/>
            <person name="Toki T."/>
            <person name="Takai K."/>
            <person name="Sako Y."/>
            <person name="Sawabe T."/>
            <person name="Nakagawa S."/>
        </authorList>
    </citation>
    <scope>NUCLEOTIDE SEQUENCE [LARGE SCALE GENOMIC DNA]</scope>
    <source>
        <strain evidence="2 3">AC55</strain>
    </source>
</reference>